<keyword evidence="1" id="KW-0812">Transmembrane</keyword>
<evidence type="ECO:0000313" key="3">
    <source>
        <dbReference type="Proteomes" id="UP000245820"/>
    </source>
</evidence>
<name>A0A2S2DN39_9BURK</name>
<reference evidence="2 3" key="1">
    <citation type="submission" date="2018-05" db="EMBL/GenBank/DDBJ databases">
        <title>Complete genome sequence of Massilia oculi sp. nov. CCUG 43427T (=DSM 26321T), the type strain of M. oculi, and comparison with genome sequences of other Massilia strains.</title>
        <authorList>
            <person name="Zhu B."/>
        </authorList>
    </citation>
    <scope>NUCLEOTIDE SEQUENCE [LARGE SCALE GENOMIC DNA]</scope>
    <source>
        <strain evidence="2 3">CCUG 43427</strain>
    </source>
</reference>
<protein>
    <recommendedName>
        <fullName evidence="4">MASE1 domain-containing protein</fullName>
    </recommendedName>
</protein>
<keyword evidence="1" id="KW-0472">Membrane</keyword>
<organism evidence="2 3">
    <name type="scientific">Massilia oculi</name>
    <dbReference type="NCBI Taxonomy" id="945844"/>
    <lineage>
        <taxon>Bacteria</taxon>
        <taxon>Pseudomonadati</taxon>
        <taxon>Pseudomonadota</taxon>
        <taxon>Betaproteobacteria</taxon>
        <taxon>Burkholderiales</taxon>
        <taxon>Oxalobacteraceae</taxon>
        <taxon>Telluria group</taxon>
        <taxon>Massilia</taxon>
    </lineage>
</organism>
<feature type="transmembrane region" description="Helical" evidence="1">
    <location>
        <begin position="151"/>
        <end position="170"/>
    </location>
</feature>
<dbReference type="OrthoDB" id="8795931at2"/>
<proteinExistence type="predicted"/>
<feature type="transmembrane region" description="Helical" evidence="1">
    <location>
        <begin position="47"/>
        <end position="71"/>
    </location>
</feature>
<dbReference type="KEGG" id="mtim:DIR46_20045"/>
<sequence length="187" mass="20175">MTAARVARHVAHIGITVAAFLAMNALNELFFIGMEYSQGINWMFLPAGIRLLATLLFGFSGFIGLLLVSLFLNLSHFAFTDNVRAVGGALAAAGGPYLAYLFAKHWYNLGPRLENLTPRRLLCTGVLCGVASPAAHHALTWVQTGLVDWTAVAAMMSGDILGILVVLYIAKGWITLTDPRDVADYHA</sequence>
<feature type="transmembrane region" description="Helical" evidence="1">
    <location>
        <begin position="83"/>
        <end position="100"/>
    </location>
</feature>
<dbReference type="Proteomes" id="UP000245820">
    <property type="component" value="Chromosome"/>
</dbReference>
<evidence type="ECO:0008006" key="4">
    <source>
        <dbReference type="Google" id="ProtNLM"/>
    </source>
</evidence>
<evidence type="ECO:0000313" key="2">
    <source>
        <dbReference type="EMBL" id="AWL06499.1"/>
    </source>
</evidence>
<accession>A0A2S2DN39</accession>
<evidence type="ECO:0000256" key="1">
    <source>
        <dbReference type="SAM" id="Phobius"/>
    </source>
</evidence>
<keyword evidence="1" id="KW-1133">Transmembrane helix</keyword>
<dbReference type="RefSeq" id="WP_109346816.1">
    <property type="nucleotide sequence ID" value="NZ_CP029343.1"/>
</dbReference>
<gene>
    <name evidence="2" type="ORF">DIR46_20045</name>
</gene>
<dbReference type="AlphaFoldDB" id="A0A2S2DN39"/>
<keyword evidence="3" id="KW-1185">Reference proteome</keyword>
<feature type="transmembrane region" description="Helical" evidence="1">
    <location>
        <begin position="6"/>
        <end position="26"/>
    </location>
</feature>
<dbReference type="EMBL" id="CP029343">
    <property type="protein sequence ID" value="AWL06499.1"/>
    <property type="molecule type" value="Genomic_DNA"/>
</dbReference>